<keyword evidence="14" id="KW-0479">Metal-binding</keyword>
<evidence type="ECO:0000313" key="16">
    <source>
        <dbReference type="EMBL" id="CRK85500.1"/>
    </source>
</evidence>
<dbReference type="GO" id="GO:0015379">
    <property type="term" value="F:potassium:chloride symporter activity"/>
    <property type="evidence" value="ECO:0007669"/>
    <property type="project" value="InterPro"/>
</dbReference>
<evidence type="ECO:0000256" key="11">
    <source>
        <dbReference type="ARBA" id="ARBA00023136"/>
    </source>
</evidence>
<feature type="transmembrane region" description="Helical" evidence="15">
    <location>
        <begin position="331"/>
        <end position="364"/>
    </location>
</feature>
<protein>
    <recommendedName>
        <fullName evidence="13">Trk system potassium uptake protein</fullName>
    </recommendedName>
</protein>
<comment type="similarity">
    <text evidence="2 13">Belongs to the TrkH potassium transport family.</text>
</comment>
<feature type="binding site" evidence="14">
    <location>
        <position position="111"/>
    </location>
    <ligand>
        <name>K(+)</name>
        <dbReference type="ChEBI" id="CHEBI:29103"/>
    </ligand>
</feature>
<dbReference type="NCBIfam" id="TIGR00933">
    <property type="entry name" value="2a38"/>
    <property type="match status" value="1"/>
</dbReference>
<feature type="transmembrane region" description="Helical" evidence="15">
    <location>
        <begin position="136"/>
        <end position="163"/>
    </location>
</feature>
<dbReference type="InterPro" id="IPR003445">
    <property type="entry name" value="Cat_transpt"/>
</dbReference>
<keyword evidence="5 13" id="KW-0997">Cell inner membrane</keyword>
<dbReference type="AlphaFoldDB" id="A0A0M6W6W8"/>
<evidence type="ECO:0000256" key="2">
    <source>
        <dbReference type="ARBA" id="ARBA00009137"/>
    </source>
</evidence>
<keyword evidence="4 13" id="KW-1003">Cell membrane</keyword>
<evidence type="ECO:0000256" key="15">
    <source>
        <dbReference type="SAM" id="Phobius"/>
    </source>
</evidence>
<dbReference type="STRING" id="1715285.SOFFGTOCOR_0054"/>
<evidence type="ECO:0000256" key="12">
    <source>
        <dbReference type="ARBA" id="ARBA00023303"/>
    </source>
</evidence>
<dbReference type="PANTHER" id="PTHR32024">
    <property type="entry name" value="TRK SYSTEM POTASSIUM UPTAKE PROTEIN TRKG-RELATED"/>
    <property type="match status" value="1"/>
</dbReference>
<dbReference type="GO" id="GO:0005886">
    <property type="term" value="C:plasma membrane"/>
    <property type="evidence" value="ECO:0007669"/>
    <property type="project" value="UniProtKB-SubCell"/>
</dbReference>
<keyword evidence="7 15" id="KW-0812">Transmembrane</keyword>
<evidence type="ECO:0000256" key="10">
    <source>
        <dbReference type="ARBA" id="ARBA00023065"/>
    </source>
</evidence>
<dbReference type="PANTHER" id="PTHR32024:SF2">
    <property type="entry name" value="TRK SYSTEM POTASSIUM UPTAKE PROTEIN TRKG-RELATED"/>
    <property type="match status" value="1"/>
</dbReference>
<evidence type="ECO:0000256" key="6">
    <source>
        <dbReference type="ARBA" id="ARBA00022538"/>
    </source>
</evidence>
<feature type="transmembrane region" description="Helical" evidence="15">
    <location>
        <begin position="276"/>
        <end position="297"/>
    </location>
</feature>
<evidence type="ECO:0000256" key="1">
    <source>
        <dbReference type="ARBA" id="ARBA00004429"/>
    </source>
</evidence>
<feature type="binding site" evidence="14">
    <location>
        <position position="435"/>
    </location>
    <ligand>
        <name>K(+)</name>
        <dbReference type="ChEBI" id="CHEBI:29103"/>
    </ligand>
</feature>
<feature type="transmembrane region" description="Helical" evidence="15">
    <location>
        <begin position="69"/>
        <end position="90"/>
    </location>
</feature>
<dbReference type="EMBL" id="CVRF01000001">
    <property type="protein sequence ID" value="CRK85500.1"/>
    <property type="molecule type" value="Genomic_DNA"/>
</dbReference>
<feature type="transmembrane region" description="Helical" evidence="15">
    <location>
        <begin position="184"/>
        <end position="204"/>
    </location>
</feature>
<reference evidence="17" key="1">
    <citation type="submission" date="2015-05" db="EMBL/GenBank/DDBJ databases">
        <authorList>
            <person name="Manzano-Marin A."/>
        </authorList>
    </citation>
    <scope>NUCLEOTIDE SEQUENCE [LARGE SCALE GENOMIC DNA]</scope>
    <source>
        <strain evidence="17">officinalis</strain>
    </source>
</reference>
<evidence type="ECO:0000256" key="7">
    <source>
        <dbReference type="ARBA" id="ARBA00022692"/>
    </source>
</evidence>
<sequence length="483" mass="54018">MHFRGITRIIGLLVIVFSLTMIIPGVVSVIYCDGGKQSIFQTFIISLLIGLFLWLPNKNNKHEFKVKEGFLIVVLFWIVLGTIGALPFIFLEKPNISITDAVFESFSGLTTTGATTLIGLDFFPKAILFYRQMLQWFGGMGIIVLAVAVLPLLGVGGMQLYRAEIPGPLKNNKIRPRIAETAKVLWLVYVLITIVCTISLWFAGMDLFDAISHSFATVSNGGFSIHDASIGYYNSSLINIIISIFLIISGCNFSLHFSLLTGRNLRVYWRDVEFKTFIIFQFLFILICTLILFYYSVYKNFGETVNQAIFHVVSMSTTAGFTADNFTKWPLFLPLFLMCVGFIGACAGSTGGGLKVIRVLLLLLQGVRELKRLIHPNAVYIVKLGQRVLPERIIETVWGFFSAYVLVFFISLLFLIATKVDELSAFSAVVTALNNQGPGLGDFTDNFTSLNPIGKWVLIVTMLFGRLEVFTLLVLFTPNFWRK</sequence>
<keyword evidence="3 13" id="KW-0813">Transport</keyword>
<comment type="subcellular location">
    <subcellularLocation>
        <location evidence="1 13">Cell inner membrane</location>
        <topology evidence="1 13">Multi-pass membrane protein</topology>
    </subcellularLocation>
</comment>
<evidence type="ECO:0000256" key="13">
    <source>
        <dbReference type="PIRNR" id="PIRNR006247"/>
    </source>
</evidence>
<feature type="binding site" evidence="14">
    <location>
        <position position="112"/>
    </location>
    <ligand>
        <name>K(+)</name>
        <dbReference type="ChEBI" id="CHEBI:29103"/>
    </ligand>
</feature>
<dbReference type="InterPro" id="IPR004772">
    <property type="entry name" value="TrkH"/>
</dbReference>
<accession>A0A0M6W6W8</accession>
<feature type="binding site" evidence="14">
    <location>
        <position position="221"/>
    </location>
    <ligand>
        <name>K(+)</name>
        <dbReference type="ChEBI" id="CHEBI:29103"/>
    </ligand>
</feature>
<feature type="transmembrane region" description="Helical" evidence="15">
    <location>
        <begin position="38"/>
        <end position="57"/>
    </location>
</feature>
<keyword evidence="12" id="KW-0407">Ion channel</keyword>
<keyword evidence="11 13" id="KW-0472">Membrane</keyword>
<name>A0A0M6W6W8_9GAMM</name>
<dbReference type="PIRSF" id="PIRSF006247">
    <property type="entry name" value="TrkH"/>
    <property type="match status" value="1"/>
</dbReference>
<feature type="transmembrane region" description="Helical" evidence="15">
    <location>
        <begin position="237"/>
        <end position="255"/>
    </location>
</feature>
<keyword evidence="17" id="KW-1185">Reference proteome</keyword>
<keyword evidence="6 13" id="KW-0633">Potassium transport</keyword>
<evidence type="ECO:0000256" key="5">
    <source>
        <dbReference type="ARBA" id="ARBA00022519"/>
    </source>
</evidence>
<feature type="transmembrane region" description="Helical" evidence="15">
    <location>
        <begin position="397"/>
        <end position="417"/>
    </location>
</feature>
<organism evidence="16 17">
    <name type="scientific">Candidatus Providencia siddallii</name>
    <dbReference type="NCBI Taxonomy" id="1715285"/>
    <lineage>
        <taxon>Bacteria</taxon>
        <taxon>Pseudomonadati</taxon>
        <taxon>Pseudomonadota</taxon>
        <taxon>Gammaproteobacteria</taxon>
        <taxon>Enterobacterales</taxon>
        <taxon>Morganellaceae</taxon>
        <taxon>Providencia</taxon>
    </lineage>
</organism>
<proteinExistence type="inferred from homology"/>
<evidence type="ECO:0000256" key="4">
    <source>
        <dbReference type="ARBA" id="ARBA00022475"/>
    </source>
</evidence>
<comment type="function">
    <text evidence="13">Low-affinity potassium transport system. Interacts with Trk system potassium uptake protein TrkA.</text>
</comment>
<feature type="binding site" evidence="14">
    <location>
        <position position="318"/>
    </location>
    <ligand>
        <name>K(+)</name>
        <dbReference type="ChEBI" id="CHEBI:29103"/>
    </ligand>
</feature>
<dbReference type="GO" id="GO:0046872">
    <property type="term" value="F:metal ion binding"/>
    <property type="evidence" value="ECO:0007669"/>
    <property type="project" value="UniProtKB-KW"/>
</dbReference>
<keyword evidence="8 13" id="KW-0630">Potassium</keyword>
<evidence type="ECO:0000256" key="9">
    <source>
        <dbReference type="ARBA" id="ARBA00022989"/>
    </source>
</evidence>
<dbReference type="Pfam" id="PF02386">
    <property type="entry name" value="TrkH"/>
    <property type="match status" value="1"/>
</dbReference>
<evidence type="ECO:0000256" key="3">
    <source>
        <dbReference type="ARBA" id="ARBA00022448"/>
    </source>
</evidence>
<evidence type="ECO:0000256" key="8">
    <source>
        <dbReference type="ARBA" id="ARBA00022958"/>
    </source>
</evidence>
<evidence type="ECO:0000313" key="17">
    <source>
        <dbReference type="Proteomes" id="UP000242301"/>
    </source>
</evidence>
<gene>
    <name evidence="16" type="primary">trkH</name>
    <name evidence="16" type="ORF">SOFFGTOCOR_0054</name>
</gene>
<feature type="binding site" evidence="14">
    <location>
        <position position="319"/>
    </location>
    <ligand>
        <name>K(+)</name>
        <dbReference type="ChEBI" id="CHEBI:29103"/>
    </ligand>
</feature>
<keyword evidence="9 15" id="KW-1133">Transmembrane helix</keyword>
<dbReference type="Proteomes" id="UP000242301">
    <property type="component" value="Unassembled WGS sequence"/>
</dbReference>
<keyword evidence="10 13" id="KW-0406">Ion transport</keyword>
<evidence type="ECO:0000256" key="14">
    <source>
        <dbReference type="PIRSR" id="PIRSR006247-1"/>
    </source>
</evidence>
<feature type="transmembrane region" description="Helical" evidence="15">
    <location>
        <begin position="456"/>
        <end position="476"/>
    </location>
</feature>